<evidence type="ECO:0000313" key="6">
    <source>
        <dbReference type="EnsemblMetazoa" id="LLOJ002877-PA"/>
    </source>
</evidence>
<dbReference type="PROSITE" id="PS00233">
    <property type="entry name" value="CHIT_BIND_RR_1"/>
    <property type="match status" value="2"/>
</dbReference>
<accession>A0A1B0CEV7</accession>
<sequence length="497" mass="52329">MKLFIVIASVIAATSAAHLGNSYIPPPSNALSAGGSPAFLQGPRPSNQYLPPGGTNFRHSAGFGGAGFGGPSAFAGAAASQPQFRAQPQAQFNNHGQYQPQQYNAGPQIPILRYNNNVNAGDGQYEFDYATGNGIMHQEQGHVNNLGTEQSEQVVSGSYSYTGDDGKTYSVSYRADSNGFQPVGDHLPTPPPIPEAIQKSLAISAARSPQQSYDSGAYRPNQHQGFPQASGTQQQYLPPSMKLFIVIASVIAATSAAHLGNSYIPPPSNALSAGGSPAFLQGPRPSNQYLPPGGTNFRHSAGFGGAGFGGPSAFAGAAASQPQFRAQPQAQFNNHGQYQPQQYNAGPQIPILRYNNNVNAGDGQYEFDYATGNGIMHQEQGHVNNLGTEQSEQVVSGSYSYTGDDGKTYSVSYRADSNGFQPVGDHLPTPPPIPEAIQKSLAISAARSPQQSYDSGAYRPNQHQDSPGLRYTAAIPPTICPVCSSILQSPNGIPLLE</sequence>
<evidence type="ECO:0000313" key="7">
    <source>
        <dbReference type="Proteomes" id="UP000092461"/>
    </source>
</evidence>
<evidence type="ECO:0000256" key="2">
    <source>
        <dbReference type="PROSITE-ProRule" id="PRU00497"/>
    </source>
</evidence>
<dbReference type="InterPro" id="IPR031311">
    <property type="entry name" value="CHIT_BIND_RR_consensus"/>
</dbReference>
<dbReference type="EMBL" id="AJWK01009311">
    <property type="status" value="NOT_ANNOTATED_CDS"/>
    <property type="molecule type" value="Genomic_DNA"/>
</dbReference>
<evidence type="ECO:0000256" key="3">
    <source>
        <dbReference type="SAM" id="MobiDB-lite"/>
    </source>
</evidence>
<dbReference type="VEuPathDB" id="VectorBase:LLOJ002877"/>
<dbReference type="VEuPathDB" id="VectorBase:LLONM1_008023"/>
<dbReference type="PROSITE" id="PS51155">
    <property type="entry name" value="CHIT_BIND_RR_2"/>
    <property type="match status" value="2"/>
</dbReference>
<reference evidence="7" key="1">
    <citation type="submission" date="2012-05" db="EMBL/GenBank/DDBJ databases">
        <title>Whole Genome Assembly of Lutzomyia longipalpis.</title>
        <authorList>
            <person name="Richards S."/>
            <person name="Qu C."/>
            <person name="Dillon R."/>
            <person name="Worley K."/>
            <person name="Scherer S."/>
            <person name="Batterton M."/>
            <person name="Taylor A."/>
            <person name="Hawes A."/>
            <person name="Hernandez B."/>
            <person name="Kovar C."/>
            <person name="Mandapat C."/>
            <person name="Pham C."/>
            <person name="Qu C."/>
            <person name="Jing C."/>
            <person name="Bess C."/>
            <person name="Bandaranaike D."/>
            <person name="Ngo D."/>
            <person name="Ongeri F."/>
            <person name="Arias F."/>
            <person name="Lara F."/>
            <person name="Weissenberger G."/>
            <person name="Kamau G."/>
            <person name="Han H."/>
            <person name="Shen H."/>
            <person name="Dinh H."/>
            <person name="Khalil I."/>
            <person name="Jones J."/>
            <person name="Shafer J."/>
            <person name="Jayaseelan J."/>
            <person name="Quiroz J."/>
            <person name="Blankenburg K."/>
            <person name="Nguyen L."/>
            <person name="Jackson L."/>
            <person name="Francisco L."/>
            <person name="Tang L.-Y."/>
            <person name="Pu L.-L."/>
            <person name="Perales L."/>
            <person name="Lorensuhewa L."/>
            <person name="Munidasa M."/>
            <person name="Coyle M."/>
            <person name="Taylor M."/>
            <person name="Puazo M."/>
            <person name="Firestine M."/>
            <person name="Scheel M."/>
            <person name="Javaid M."/>
            <person name="Wang M."/>
            <person name="Li M."/>
            <person name="Tabassum N."/>
            <person name="Saada N."/>
            <person name="Osuji N."/>
            <person name="Aqrawi P."/>
            <person name="Fu Q."/>
            <person name="Thornton R."/>
            <person name="Raj R."/>
            <person name="Goodspeed R."/>
            <person name="Mata R."/>
            <person name="Najjar R."/>
            <person name="Gubbala S."/>
            <person name="Lee S."/>
            <person name="Denson S."/>
            <person name="Patil S."/>
            <person name="Macmil S."/>
            <person name="Qi S."/>
            <person name="Matskevitch T."/>
            <person name="Palculict T."/>
            <person name="Mathew T."/>
            <person name="Vee V."/>
            <person name="Velamala V."/>
            <person name="Korchina V."/>
            <person name="Cai W."/>
            <person name="Liu W."/>
            <person name="Dai W."/>
            <person name="Zou X."/>
            <person name="Zhu Y."/>
            <person name="Zhang Y."/>
            <person name="Wu Y.-Q."/>
            <person name="Xin Y."/>
            <person name="Nazarath L."/>
            <person name="Kovar C."/>
            <person name="Han Y."/>
            <person name="Muzny D."/>
            <person name="Gibbs R."/>
        </authorList>
    </citation>
    <scope>NUCLEOTIDE SEQUENCE [LARGE SCALE GENOMIC DNA]</scope>
    <source>
        <strain evidence="7">Jacobina</strain>
    </source>
</reference>
<protein>
    <submittedName>
        <fullName evidence="5">Putative pupal cuticle protein 36-like aethina tumida</fullName>
    </submittedName>
</protein>
<feature type="region of interest" description="Disordered" evidence="3">
    <location>
        <begin position="444"/>
        <end position="467"/>
    </location>
</feature>
<feature type="signal peptide" evidence="4">
    <location>
        <begin position="1"/>
        <end position="16"/>
    </location>
</feature>
<proteinExistence type="predicted"/>
<dbReference type="GO" id="GO:0062129">
    <property type="term" value="C:chitin-based extracellular matrix"/>
    <property type="evidence" value="ECO:0007669"/>
    <property type="project" value="TreeGrafter"/>
</dbReference>
<organism evidence="6 7">
    <name type="scientific">Lutzomyia longipalpis</name>
    <name type="common">Sand fly</name>
    <dbReference type="NCBI Taxonomy" id="7200"/>
    <lineage>
        <taxon>Eukaryota</taxon>
        <taxon>Metazoa</taxon>
        <taxon>Ecdysozoa</taxon>
        <taxon>Arthropoda</taxon>
        <taxon>Hexapoda</taxon>
        <taxon>Insecta</taxon>
        <taxon>Pterygota</taxon>
        <taxon>Neoptera</taxon>
        <taxon>Endopterygota</taxon>
        <taxon>Diptera</taxon>
        <taxon>Nematocera</taxon>
        <taxon>Psychodoidea</taxon>
        <taxon>Psychodidae</taxon>
        <taxon>Lutzomyia</taxon>
        <taxon>Lutzomyia</taxon>
    </lineage>
</organism>
<dbReference type="PRINTS" id="PR00947">
    <property type="entry name" value="CUTICLE"/>
</dbReference>
<dbReference type="Pfam" id="PF00379">
    <property type="entry name" value="Chitin_bind_4"/>
    <property type="match status" value="2"/>
</dbReference>
<dbReference type="PANTHER" id="PTHR10380">
    <property type="entry name" value="CUTICLE PROTEIN"/>
    <property type="match status" value="1"/>
</dbReference>
<dbReference type="InterPro" id="IPR000618">
    <property type="entry name" value="Insect_cuticle"/>
</dbReference>
<dbReference type="GO" id="GO:0008010">
    <property type="term" value="F:structural constituent of chitin-based larval cuticle"/>
    <property type="evidence" value="ECO:0007669"/>
    <property type="project" value="TreeGrafter"/>
</dbReference>
<evidence type="ECO:0000313" key="5">
    <source>
        <dbReference type="EMBL" id="MBC1173937.1"/>
    </source>
</evidence>
<dbReference type="PANTHER" id="PTHR10380:SF173">
    <property type="entry name" value="CUTICULAR PROTEIN 47EF, ISOFORM C-RELATED"/>
    <property type="match status" value="1"/>
</dbReference>
<keyword evidence="7" id="KW-1185">Reference proteome</keyword>
<reference evidence="6" key="3">
    <citation type="submission" date="2020-05" db="UniProtKB">
        <authorList>
            <consortium name="EnsemblMetazoa"/>
        </authorList>
    </citation>
    <scope>IDENTIFICATION</scope>
    <source>
        <strain evidence="6">Jacobina</strain>
    </source>
</reference>
<keyword evidence="4" id="KW-0732">Signal</keyword>
<dbReference type="Proteomes" id="UP000092461">
    <property type="component" value="Unassembled WGS sequence"/>
</dbReference>
<evidence type="ECO:0000256" key="4">
    <source>
        <dbReference type="SAM" id="SignalP"/>
    </source>
</evidence>
<feature type="compositionally biased region" description="Polar residues" evidence="3">
    <location>
        <begin position="221"/>
        <end position="233"/>
    </location>
</feature>
<evidence type="ECO:0000256" key="1">
    <source>
        <dbReference type="ARBA" id="ARBA00022460"/>
    </source>
</evidence>
<dbReference type="AlphaFoldDB" id="A0A1B0CEV7"/>
<feature type="chain" id="PRO_5044555265" evidence="4">
    <location>
        <begin position="17"/>
        <end position="497"/>
    </location>
</feature>
<dbReference type="InterPro" id="IPR050468">
    <property type="entry name" value="Cuticle_Struct_Prot"/>
</dbReference>
<dbReference type="VEuPathDB" id="VectorBase:LLONM1_005960"/>
<feature type="region of interest" description="Disordered" evidence="3">
    <location>
        <begin position="204"/>
        <end position="233"/>
    </location>
</feature>
<reference evidence="5" key="2">
    <citation type="journal article" date="2020" name="BMC">
        <title>Leishmania infection induces a limited differential gene expression in the sand fly midgut.</title>
        <authorList>
            <person name="Coutinho-Abreu I.V."/>
            <person name="Serafim T.D."/>
            <person name="Meneses C."/>
            <person name="Kamhawi S."/>
            <person name="Oliveira F."/>
            <person name="Valenzuela J.G."/>
        </authorList>
    </citation>
    <scope>NUCLEOTIDE SEQUENCE</scope>
    <source>
        <strain evidence="5">Jacobina</strain>
        <tissue evidence="5">Midgut</tissue>
    </source>
</reference>
<dbReference type="EMBL" id="AJWK01009312">
    <property type="status" value="NOT_ANNOTATED_CDS"/>
    <property type="molecule type" value="Genomic_DNA"/>
</dbReference>
<dbReference type="EMBL" id="GITU01005234">
    <property type="protein sequence ID" value="MBC1173937.1"/>
    <property type="molecule type" value="Transcribed_RNA"/>
</dbReference>
<dbReference type="EnsemblMetazoa" id="LLOJ002877-RA">
    <property type="protein sequence ID" value="LLOJ002877-PA"/>
    <property type="gene ID" value="LLOJ002877"/>
</dbReference>
<keyword evidence="1 2" id="KW-0193">Cuticle</keyword>
<name>A0A1B0CEV7_LUTLO</name>